<dbReference type="EMBL" id="LNYW01000033">
    <property type="protein sequence ID" value="KTD62352.1"/>
    <property type="molecule type" value="Genomic_DNA"/>
</dbReference>
<feature type="transmembrane region" description="Helical" evidence="1">
    <location>
        <begin position="64"/>
        <end position="95"/>
    </location>
</feature>
<keyword evidence="1" id="KW-0812">Transmembrane</keyword>
<name>A0A0W0YZN8_9GAMM</name>
<sequence length="491" mass="54702">MFYNRLRKRRAFPRNSNPAILQMTLYGIVSEMKNKAEIKTNKIPSTLKAEQAAKPDHLKRIAGVGLTLIGGLGCIVTSPLLLLGGGLGLITGMFWQSNPWESGLQGAKIGSLGAIFTMLLGIELTQATVEAEEQPEEKYPLMIEEQPVPEAEIPERAPTPSDDKSVINELASPTQSEQHTSPLIAELAEPEKASPDLSQPEPRPASPVIVKEAKEPASTPAPFFPPPLNRHRSTQSFNFKERPEQIAVFTKTVKELVAENESKVQPRTQDDASLVSERYITTLVEVTTNSLSSEDDFWGRLEQMSTQDIKTFVGKLNPDKTGGVRVSSELDYLWRRFKGVEFELSKQEDKRNKFAVMLESLSAEQLKATFNSADFLNIMNQDVYVETAANTLTSEQLKLFAANNPKHDILNLMIKKMKPNDFLLGKLMAIMPYATATVKSALLDQLTHLPCPASFKVELAKLAEYHIDLNRPYRRMIRQAEEGVVPVQPTM</sequence>
<comment type="caution">
    <text evidence="2">The sequence shown here is derived from an EMBL/GenBank/DDBJ whole genome shotgun (WGS) entry which is preliminary data.</text>
</comment>
<keyword evidence="1" id="KW-1133">Transmembrane helix</keyword>
<evidence type="ECO:0000313" key="2">
    <source>
        <dbReference type="EMBL" id="KTD62352.1"/>
    </source>
</evidence>
<organism evidence="2 3">
    <name type="scientific">Legionella shakespearei DSM 23087</name>
    <dbReference type="NCBI Taxonomy" id="1122169"/>
    <lineage>
        <taxon>Bacteria</taxon>
        <taxon>Pseudomonadati</taxon>
        <taxon>Pseudomonadota</taxon>
        <taxon>Gammaproteobacteria</taxon>
        <taxon>Legionellales</taxon>
        <taxon>Legionellaceae</taxon>
        <taxon>Legionella</taxon>
    </lineage>
</organism>
<keyword evidence="1" id="KW-0472">Membrane</keyword>
<evidence type="ECO:0000313" key="3">
    <source>
        <dbReference type="Proteomes" id="UP000054600"/>
    </source>
</evidence>
<reference evidence="2 3" key="1">
    <citation type="submission" date="2015-11" db="EMBL/GenBank/DDBJ databases">
        <title>Genomic analysis of 38 Legionella species identifies large and diverse effector repertoires.</title>
        <authorList>
            <person name="Burstein D."/>
            <person name="Amaro F."/>
            <person name="Zusman T."/>
            <person name="Lifshitz Z."/>
            <person name="Cohen O."/>
            <person name="Gilbert J.A."/>
            <person name="Pupko T."/>
            <person name="Shuman H.A."/>
            <person name="Segal G."/>
        </authorList>
    </citation>
    <scope>NUCLEOTIDE SEQUENCE [LARGE SCALE GENOMIC DNA]</scope>
    <source>
        <strain evidence="2 3">ATCC 49655</strain>
    </source>
</reference>
<protein>
    <submittedName>
        <fullName evidence="2">Uncharacterized protein</fullName>
    </submittedName>
</protein>
<gene>
    <name evidence="2" type="ORF">Lsha_1052</name>
</gene>
<keyword evidence="3" id="KW-1185">Reference proteome</keyword>
<proteinExistence type="predicted"/>
<evidence type="ECO:0000256" key="1">
    <source>
        <dbReference type="SAM" id="Phobius"/>
    </source>
</evidence>
<dbReference type="eggNOG" id="ENOG5031DRE">
    <property type="taxonomic scope" value="Bacteria"/>
</dbReference>
<dbReference type="AlphaFoldDB" id="A0A0W0YZN8"/>
<dbReference type="PATRIC" id="fig|1122169.6.peg.1215"/>
<dbReference type="Proteomes" id="UP000054600">
    <property type="component" value="Unassembled WGS sequence"/>
</dbReference>
<accession>A0A0W0YZN8</accession>